<dbReference type="InterPro" id="IPR025398">
    <property type="entry name" value="DUF4371"/>
</dbReference>
<evidence type="ECO:0000313" key="2">
    <source>
        <dbReference type="Proteomes" id="UP001152795"/>
    </source>
</evidence>
<dbReference type="AlphaFoldDB" id="A0A7D9HG66"/>
<sequence>MSKKDRVSAQKRKLLDQAGAARGKKKLNSFFDIQAPVQHVKVVDTVGTASQIANNQSRPIAAEELDNTEVIGEDVDIYSRPQNEIEFESNVDHNSVNSHTQDVEWISTEEFTWTIRGESRKKDRCFNGKWLTTWPWLQYHRGKQTAFCSICSSNQKEGGHDPKATFIYKDETSDGFSSWNKGPERFNMHQLSDYHRQCKTNELLKEKEKIPQLLSDEECRNNKLRQEGLEAHFGTLKTLLRQGLAIRRQEDKESNAYQFNKDKSQHIPGLKLLMKENRFLSHSLLAEQQEMLVLEARRALNMELQCAKYYVIIVDKATDISKSEHMSLSVRHCTEYEVKEDFIGIYECREGVTTDALFEYIRDILIRCQLDVIRLVGMTFDGAMAMKSLARKIKSEMNESAIFIHCLAHCQELIFKDATKHCPALEDAQTLCEDLYVVVGISPKRVALFAKIQDEIDSDDVLRLQNLSRTRWTTRGAAGNVITLKHAELLATLKIISEDKNTDSKCKAKAKGLLMKLETAKHMFNMFLMRDLAHIL</sequence>
<dbReference type="SUPFAM" id="SSF53098">
    <property type="entry name" value="Ribonuclease H-like"/>
    <property type="match status" value="1"/>
</dbReference>
<proteinExistence type="predicted"/>
<dbReference type="Proteomes" id="UP001152795">
    <property type="component" value="Unassembled WGS sequence"/>
</dbReference>
<protein>
    <submittedName>
        <fullName evidence="1">Zinc finger MYM-type 1-like</fullName>
    </submittedName>
</protein>
<dbReference type="OrthoDB" id="6621569at2759"/>
<accession>A0A7D9HG66</accession>
<dbReference type="SMART" id="SM00597">
    <property type="entry name" value="ZnF_TTF"/>
    <property type="match status" value="1"/>
</dbReference>
<reference evidence="1" key="1">
    <citation type="submission" date="2020-04" db="EMBL/GenBank/DDBJ databases">
        <authorList>
            <person name="Alioto T."/>
            <person name="Alioto T."/>
            <person name="Gomez Garrido J."/>
        </authorList>
    </citation>
    <scope>NUCLEOTIDE SEQUENCE</scope>
    <source>
        <strain evidence="1">A484AB</strain>
    </source>
</reference>
<dbReference type="Pfam" id="PF14291">
    <property type="entry name" value="DUF4371"/>
    <property type="match status" value="1"/>
</dbReference>
<dbReference type="InterPro" id="IPR006580">
    <property type="entry name" value="Znf_TTF"/>
</dbReference>
<dbReference type="InterPro" id="IPR012337">
    <property type="entry name" value="RNaseH-like_sf"/>
</dbReference>
<keyword evidence="2" id="KW-1185">Reference proteome</keyword>
<dbReference type="PANTHER" id="PTHR45749">
    <property type="match status" value="1"/>
</dbReference>
<dbReference type="PANTHER" id="PTHR45749:SF14">
    <property type="entry name" value="TTF-TYPE DOMAIN-CONTAINING PROTEIN"/>
    <property type="match status" value="1"/>
</dbReference>
<comment type="caution">
    <text evidence="1">The sequence shown here is derived from an EMBL/GenBank/DDBJ whole genome shotgun (WGS) entry which is preliminary data.</text>
</comment>
<organism evidence="1 2">
    <name type="scientific">Paramuricea clavata</name>
    <name type="common">Red gorgonian</name>
    <name type="synonym">Violescent sea-whip</name>
    <dbReference type="NCBI Taxonomy" id="317549"/>
    <lineage>
        <taxon>Eukaryota</taxon>
        <taxon>Metazoa</taxon>
        <taxon>Cnidaria</taxon>
        <taxon>Anthozoa</taxon>
        <taxon>Octocorallia</taxon>
        <taxon>Malacalcyonacea</taxon>
        <taxon>Plexauridae</taxon>
        <taxon>Paramuricea</taxon>
    </lineage>
</organism>
<gene>
    <name evidence="1" type="ORF">PACLA_8A039082</name>
</gene>
<dbReference type="EMBL" id="CACRXK020000707">
    <property type="protein sequence ID" value="CAB3984200.1"/>
    <property type="molecule type" value="Genomic_DNA"/>
</dbReference>
<name>A0A7D9HG66_PARCT</name>
<evidence type="ECO:0000313" key="1">
    <source>
        <dbReference type="EMBL" id="CAB3984200.1"/>
    </source>
</evidence>